<reference evidence="3" key="1">
    <citation type="submission" date="2021-05" db="EMBL/GenBank/DDBJ databases">
        <authorList>
            <person name="Alioto T."/>
            <person name="Alioto T."/>
            <person name="Gomez Garrido J."/>
        </authorList>
    </citation>
    <scope>NUCLEOTIDE SEQUENCE</scope>
</reference>
<protein>
    <submittedName>
        <fullName evidence="3">Uncharacterized protein</fullName>
    </submittedName>
</protein>
<evidence type="ECO:0000313" key="3">
    <source>
        <dbReference type="EMBL" id="CAG6677842.1"/>
    </source>
</evidence>
<evidence type="ECO:0000256" key="1">
    <source>
        <dbReference type="SAM" id="MobiDB-lite"/>
    </source>
</evidence>
<organism evidence="3">
    <name type="scientific">Cacopsylla melanoneura</name>
    <dbReference type="NCBI Taxonomy" id="428564"/>
    <lineage>
        <taxon>Eukaryota</taxon>
        <taxon>Metazoa</taxon>
        <taxon>Ecdysozoa</taxon>
        <taxon>Arthropoda</taxon>
        <taxon>Hexapoda</taxon>
        <taxon>Insecta</taxon>
        <taxon>Pterygota</taxon>
        <taxon>Neoptera</taxon>
        <taxon>Paraneoptera</taxon>
        <taxon>Hemiptera</taxon>
        <taxon>Sternorrhyncha</taxon>
        <taxon>Psylloidea</taxon>
        <taxon>Psyllidae</taxon>
        <taxon>Psyllinae</taxon>
        <taxon>Cacopsylla</taxon>
    </lineage>
</organism>
<feature type="compositionally biased region" description="Polar residues" evidence="1">
    <location>
        <begin position="90"/>
        <end position="109"/>
    </location>
</feature>
<proteinExistence type="predicted"/>
<feature type="chain" id="PRO_5036262022" evidence="2">
    <location>
        <begin position="21"/>
        <end position="324"/>
    </location>
</feature>
<feature type="signal peptide" evidence="2">
    <location>
        <begin position="1"/>
        <end position="20"/>
    </location>
</feature>
<dbReference type="AlphaFoldDB" id="A0A8D8T1R2"/>
<dbReference type="EMBL" id="HBUF01418237">
    <property type="protein sequence ID" value="CAG6740294.1"/>
    <property type="molecule type" value="Transcribed_RNA"/>
</dbReference>
<name>A0A8D8T1R2_9HEMI</name>
<evidence type="ECO:0000256" key="2">
    <source>
        <dbReference type="SAM" id="SignalP"/>
    </source>
</evidence>
<feature type="region of interest" description="Disordered" evidence="1">
    <location>
        <begin position="90"/>
        <end position="126"/>
    </location>
</feature>
<dbReference type="EMBL" id="HBUF01418236">
    <property type="protein sequence ID" value="CAG6740293.1"/>
    <property type="molecule type" value="Transcribed_RNA"/>
</dbReference>
<accession>A0A8D8T1R2</accession>
<keyword evidence="2" id="KW-0732">Signal</keyword>
<sequence length="324" mass="36366">MKLTHYFLFVALCALSIAHAEDNKDNTTTTKYHAKYTSGNSEETRTILLYEIEKFKLSLSYTRGLQIETTNKEFYKLKIKQPKLSKKITSAATENPTASNELDSNSDNVNIKEPATPTNGSLTDGDGVVITDNSTNTTPSTTIFSVSIKCGFEVFKNFSGGVDKLVIADGSICIYGRDILTKDLNENEVVTITISFTVNGKVSFNIDTWEVIIETTPTVEVVITEKIVETYKQNNISYEDCRSTIKKLVFKAIIEFRFTIPKPIRSKQPATTTNATLVLEPTTEDLQDYNFADEDYLSPSQLRRNNQPVCLKDQHVRVFDGENE</sequence>
<dbReference type="EMBL" id="HBUF01418238">
    <property type="protein sequence ID" value="CAG6740295.1"/>
    <property type="molecule type" value="Transcribed_RNA"/>
</dbReference>
<dbReference type="EMBL" id="HBUF01243842">
    <property type="protein sequence ID" value="CAG6677842.1"/>
    <property type="molecule type" value="Transcribed_RNA"/>
</dbReference>